<dbReference type="Proteomes" id="UP000565613">
    <property type="component" value="Unassembled WGS sequence"/>
</dbReference>
<keyword evidence="6" id="KW-1185">Reference proteome</keyword>
<evidence type="ECO:0000313" key="9">
    <source>
        <dbReference type="Proteomes" id="UP000565613"/>
    </source>
</evidence>
<name>A0A1H1L7G5_9ACTN</name>
<dbReference type="PANTHER" id="PTHR34297">
    <property type="entry name" value="HYPOTHETICAL CYTOSOLIC PROTEIN-RELATED"/>
    <property type="match status" value="1"/>
</dbReference>
<organism evidence="5 7">
    <name type="scientific">Parafannyhessea umbonata</name>
    <dbReference type="NCBI Taxonomy" id="604330"/>
    <lineage>
        <taxon>Bacteria</taxon>
        <taxon>Bacillati</taxon>
        <taxon>Actinomycetota</taxon>
        <taxon>Coriobacteriia</taxon>
        <taxon>Coriobacteriales</taxon>
        <taxon>Atopobiaceae</taxon>
        <taxon>Parafannyhessea</taxon>
    </lineage>
</organism>
<evidence type="ECO:0000313" key="3">
    <source>
        <dbReference type="EMBL" id="NMF25432.1"/>
    </source>
</evidence>
<evidence type="ECO:0000313" key="6">
    <source>
        <dbReference type="Proteomes" id="UP000198528"/>
    </source>
</evidence>
<evidence type="ECO:0000313" key="7">
    <source>
        <dbReference type="Proteomes" id="UP000199480"/>
    </source>
</evidence>
<dbReference type="PANTHER" id="PTHR34297:SF2">
    <property type="entry name" value="ASP23_GLS24 FAMILY ENVELOPE STRESS RESPONSE PROTEIN"/>
    <property type="match status" value="1"/>
</dbReference>
<gene>
    <name evidence="2" type="ORF">FYJ69_04020</name>
    <name evidence="3" type="ORF">HF885_03100</name>
    <name evidence="4" type="ORF">SAMN04487824_10592</name>
    <name evidence="5" type="ORF">SAMN04489857_0736</name>
</gene>
<dbReference type="InterPro" id="IPR005531">
    <property type="entry name" value="Asp23"/>
</dbReference>
<dbReference type="EMBL" id="VUND01000001">
    <property type="protein sequence ID" value="MST60078.1"/>
    <property type="molecule type" value="Genomic_DNA"/>
</dbReference>
<sequence>MANVVPGALKVSNDCIADLAGYAALECYGVVGMAVTDQQEGVARILPTYRLRRGIGVSSEDGRVVIDLHVVVEQGINMSSVSDNLVSSVKFILKKIAELDDVEVRVHIEGMRTRA</sequence>
<evidence type="ECO:0000313" key="8">
    <source>
        <dbReference type="Proteomes" id="UP000434342"/>
    </source>
</evidence>
<dbReference type="Pfam" id="PF03780">
    <property type="entry name" value="Asp23"/>
    <property type="match status" value="1"/>
</dbReference>
<dbReference type="GeneID" id="78500105"/>
<protein>
    <submittedName>
        <fullName evidence="2">Asp23/Gls24 family envelope stress response protein</fullName>
    </submittedName>
</protein>
<dbReference type="AlphaFoldDB" id="A0A1H1L7G5"/>
<comment type="similarity">
    <text evidence="1">Belongs to the asp23 family.</text>
</comment>
<dbReference type="OrthoDB" id="9791482at2"/>
<dbReference type="Proteomes" id="UP000198528">
    <property type="component" value="Unassembled WGS sequence"/>
</dbReference>
<dbReference type="Proteomes" id="UP000199480">
    <property type="component" value="Chromosome I"/>
</dbReference>
<reference evidence="2 8" key="3">
    <citation type="submission" date="2019-08" db="EMBL/GenBank/DDBJ databases">
        <title>In-depth cultivation of the pig gut microbiome towards novel bacterial diversity and tailored functional studies.</title>
        <authorList>
            <person name="Wylensek D."/>
            <person name="Hitch T.C.A."/>
            <person name="Clavel T."/>
        </authorList>
    </citation>
    <scope>NUCLEOTIDE SEQUENCE [LARGE SCALE GENOMIC DNA]</scope>
    <source>
        <strain evidence="2 8">WB01_CNA04</strain>
    </source>
</reference>
<accession>A0A1H1L7G5</accession>
<dbReference type="EMBL" id="JABAGR010000002">
    <property type="protein sequence ID" value="NMF25432.1"/>
    <property type="molecule type" value="Genomic_DNA"/>
</dbReference>
<evidence type="ECO:0000313" key="5">
    <source>
        <dbReference type="EMBL" id="SDR70242.1"/>
    </source>
</evidence>
<dbReference type="STRING" id="604330.SAMN04489857_0736"/>
<dbReference type="EMBL" id="LT629759">
    <property type="protein sequence ID" value="SDR70242.1"/>
    <property type="molecule type" value="Genomic_DNA"/>
</dbReference>
<dbReference type="RefSeq" id="WP_090845749.1">
    <property type="nucleotide sequence ID" value="NZ_CAXVIU010000003.1"/>
</dbReference>
<dbReference type="Proteomes" id="UP000434342">
    <property type="component" value="Unassembled WGS sequence"/>
</dbReference>
<reference evidence="6 7" key="2">
    <citation type="submission" date="2016-10" db="EMBL/GenBank/DDBJ databases">
        <authorList>
            <person name="Varghese N."/>
            <person name="Submissions S."/>
        </authorList>
    </citation>
    <scope>NUCLEOTIDE SEQUENCE [LARGE SCALE GENOMIC DNA]</scope>
    <source>
        <strain evidence="6">DSM 22619</strain>
        <strain evidence="7">DSM 22620</strain>
    </source>
</reference>
<evidence type="ECO:0000313" key="4">
    <source>
        <dbReference type="EMBL" id="SDC21433.1"/>
    </source>
</evidence>
<evidence type="ECO:0000256" key="1">
    <source>
        <dbReference type="ARBA" id="ARBA00005721"/>
    </source>
</evidence>
<evidence type="ECO:0000313" key="2">
    <source>
        <dbReference type="EMBL" id="MST60078.1"/>
    </source>
</evidence>
<reference evidence="3 9" key="4">
    <citation type="submission" date="2020-04" db="EMBL/GenBank/DDBJ databases">
        <authorList>
            <person name="Hitch T.C.A."/>
            <person name="Wylensek D."/>
            <person name="Clavel T."/>
        </authorList>
    </citation>
    <scope>NUCLEOTIDE SEQUENCE [LARGE SCALE GENOMIC DNA]</scope>
    <source>
        <strain evidence="3 9">105184</strain>
    </source>
</reference>
<proteinExistence type="inferred from homology"/>
<dbReference type="EMBL" id="FMZL01000005">
    <property type="protein sequence ID" value="SDC21433.1"/>
    <property type="molecule type" value="Genomic_DNA"/>
</dbReference>
<reference evidence="5" key="1">
    <citation type="submission" date="2016-10" db="EMBL/GenBank/DDBJ databases">
        <authorList>
            <person name="de Groot N.N."/>
        </authorList>
    </citation>
    <scope>NUCLEOTIDE SEQUENCE [LARGE SCALE GENOMIC DNA]</scope>
    <source>
        <strain evidence="4">DSM 22619</strain>
        <strain evidence="5">DSM 22620</strain>
    </source>
</reference>